<dbReference type="AlphaFoldDB" id="A0A445L706"/>
<evidence type="ECO:0000313" key="10">
    <source>
        <dbReference type="Proteomes" id="UP000289340"/>
    </source>
</evidence>
<evidence type="ECO:0000256" key="7">
    <source>
        <dbReference type="SAM" id="MobiDB-lite"/>
    </source>
</evidence>
<dbReference type="GO" id="GO:0003700">
    <property type="term" value="F:DNA-binding transcription factor activity"/>
    <property type="evidence" value="ECO:0007669"/>
    <property type="project" value="InterPro"/>
</dbReference>
<keyword evidence="10" id="KW-1185">Reference proteome</keyword>
<accession>A0A445L706</accession>
<dbReference type="PANTHER" id="PTHR31221">
    <property type="entry name" value="WRKY TRANSCRIPTION FACTOR PROTEIN 1-RELATED"/>
    <property type="match status" value="1"/>
</dbReference>
<feature type="region of interest" description="Disordered" evidence="7">
    <location>
        <begin position="84"/>
        <end position="105"/>
    </location>
</feature>
<evidence type="ECO:0000256" key="1">
    <source>
        <dbReference type="ARBA" id="ARBA00004123"/>
    </source>
</evidence>
<dbReference type="InterPro" id="IPR044810">
    <property type="entry name" value="WRKY_plant"/>
</dbReference>
<name>A0A445L706_GLYSO</name>
<dbReference type="InterPro" id="IPR003657">
    <property type="entry name" value="WRKY_dom"/>
</dbReference>
<evidence type="ECO:0000256" key="4">
    <source>
        <dbReference type="ARBA" id="ARBA00023125"/>
    </source>
</evidence>
<dbReference type="InterPro" id="IPR036576">
    <property type="entry name" value="WRKY_dom_sf"/>
</dbReference>
<keyword evidence="5" id="KW-0804">Transcription</keyword>
<dbReference type="PROSITE" id="PS50811">
    <property type="entry name" value="WRKY"/>
    <property type="match status" value="2"/>
</dbReference>
<feature type="compositionally biased region" description="Polar residues" evidence="7">
    <location>
        <begin position="181"/>
        <end position="196"/>
    </location>
</feature>
<evidence type="ECO:0000256" key="2">
    <source>
        <dbReference type="ARBA" id="ARBA00022737"/>
    </source>
</evidence>
<gene>
    <name evidence="9" type="ORF">D0Y65_006055</name>
</gene>
<feature type="domain" description="WRKY" evidence="8">
    <location>
        <begin position="201"/>
        <end position="265"/>
    </location>
</feature>
<feature type="compositionally biased region" description="Polar residues" evidence="7">
    <location>
        <begin position="270"/>
        <end position="291"/>
    </location>
</feature>
<reference evidence="9 10" key="1">
    <citation type="submission" date="2018-09" db="EMBL/GenBank/DDBJ databases">
        <title>A high-quality reference genome of wild soybean provides a powerful tool to mine soybean genomes.</title>
        <authorList>
            <person name="Xie M."/>
            <person name="Chung C.Y.L."/>
            <person name="Li M.-W."/>
            <person name="Wong F.-L."/>
            <person name="Chan T.-F."/>
            <person name="Lam H.-M."/>
        </authorList>
    </citation>
    <scope>NUCLEOTIDE SEQUENCE [LARGE SCALE GENOMIC DNA]</scope>
    <source>
        <strain evidence="10">cv. W05</strain>
        <tissue evidence="9">Hypocotyl of etiolated seedlings</tissue>
    </source>
</reference>
<proteinExistence type="predicted"/>
<feature type="region of interest" description="Disordered" evidence="7">
    <location>
        <begin position="146"/>
        <end position="165"/>
    </location>
</feature>
<feature type="compositionally biased region" description="Basic and acidic residues" evidence="7">
    <location>
        <begin position="315"/>
        <end position="328"/>
    </location>
</feature>
<keyword evidence="3" id="KW-0805">Transcription regulation</keyword>
<evidence type="ECO:0000256" key="3">
    <source>
        <dbReference type="ARBA" id="ARBA00023015"/>
    </source>
</evidence>
<feature type="region of interest" description="Disordered" evidence="7">
    <location>
        <begin position="255"/>
        <end position="342"/>
    </location>
</feature>
<organism evidence="9 10">
    <name type="scientific">Glycine soja</name>
    <name type="common">Wild soybean</name>
    <dbReference type="NCBI Taxonomy" id="3848"/>
    <lineage>
        <taxon>Eukaryota</taxon>
        <taxon>Viridiplantae</taxon>
        <taxon>Streptophyta</taxon>
        <taxon>Embryophyta</taxon>
        <taxon>Tracheophyta</taxon>
        <taxon>Spermatophyta</taxon>
        <taxon>Magnoliopsida</taxon>
        <taxon>eudicotyledons</taxon>
        <taxon>Gunneridae</taxon>
        <taxon>Pentapetalae</taxon>
        <taxon>rosids</taxon>
        <taxon>fabids</taxon>
        <taxon>Fabales</taxon>
        <taxon>Fabaceae</taxon>
        <taxon>Papilionoideae</taxon>
        <taxon>50 kb inversion clade</taxon>
        <taxon>NPAAA clade</taxon>
        <taxon>indigoferoid/millettioid clade</taxon>
        <taxon>Phaseoleae</taxon>
        <taxon>Glycine</taxon>
        <taxon>Glycine subgen. Soja</taxon>
    </lineage>
</organism>
<feature type="domain" description="WRKY" evidence="8">
    <location>
        <begin position="350"/>
        <end position="415"/>
    </location>
</feature>
<dbReference type="Pfam" id="PF03106">
    <property type="entry name" value="WRKY"/>
    <property type="match status" value="2"/>
</dbReference>
<sequence length="507" mass="55978">MSFSFTDLLSTNNNNSLNMDDDPFGLEFANNFKSASLPLSPSSIYPSSYAEFPPGFVPTSQSLNSHHFFSSQIVPASYTTEQSSSMSYNMRNTSTEGQQGNKEEERNYSDLSFLTKTNHVPLFQSSTTMFQVEPLKKQDTMISSEAAKQTDFSSERTETKPEYPSTQGFSAALASIKPEIQSNSAPGSVHFNSTYAPKSIREQKRSEDGYNWRKYGEKQVKGSENPRSYYKCTHPSCPTKKKVERSLEGHITEIVYKGSHNHPKPLGRKNGSQSIHQTSSSCTNSGISDQSVGEEDLEQTSQTSYSGGGDDDLGNEAKRWKGENENDGHSYSSAGSRTVKEPRVVVQTTSEIDILDDGYRWRKYGQKVVKGNPNPRSYYKCVAPGCPVRKHVERAAHDMKAVITTYEGKHIHDVPLGRGNSSYSMNRTSLNNNTNTSTSNVTAPAPIRPSAVTNYSNSASFTNSLHDTKPPTSASQEPFPMDVLLSPGSIGFAANDLFLQSFLSKNF</sequence>
<comment type="caution">
    <text evidence="9">The sequence shown here is derived from an EMBL/GenBank/DDBJ whole genome shotgun (WGS) entry which is preliminary data.</text>
</comment>
<keyword evidence="4" id="KW-0238">DNA-binding</keyword>
<dbReference type="PANTHER" id="PTHR31221:SF252">
    <property type="entry name" value="TRANSCRIPTION FACTOR WRKY FAMILY-RELATED"/>
    <property type="match status" value="1"/>
</dbReference>
<dbReference type="Proteomes" id="UP000289340">
    <property type="component" value="Chromosome 3"/>
</dbReference>
<evidence type="ECO:0000256" key="6">
    <source>
        <dbReference type="ARBA" id="ARBA00023242"/>
    </source>
</evidence>
<dbReference type="FunFam" id="2.20.25.80:FF:000006">
    <property type="entry name" value="WRKY transcription factor"/>
    <property type="match status" value="1"/>
</dbReference>
<evidence type="ECO:0000259" key="8">
    <source>
        <dbReference type="PROSITE" id="PS50811"/>
    </source>
</evidence>
<dbReference type="Gramene" id="XM_028368564.1">
    <property type="protein sequence ID" value="XP_028224365.1"/>
    <property type="gene ID" value="LOC114406024"/>
</dbReference>
<keyword evidence="6" id="KW-0539">Nucleus</keyword>
<evidence type="ECO:0000256" key="5">
    <source>
        <dbReference type="ARBA" id="ARBA00023163"/>
    </source>
</evidence>
<dbReference type="Gene3D" id="2.20.25.80">
    <property type="entry name" value="WRKY domain"/>
    <property type="match status" value="2"/>
</dbReference>
<dbReference type="SMART" id="SM00774">
    <property type="entry name" value="WRKY"/>
    <property type="match status" value="2"/>
</dbReference>
<dbReference type="SUPFAM" id="SSF118290">
    <property type="entry name" value="WRKY DNA-binding domain"/>
    <property type="match status" value="2"/>
</dbReference>
<dbReference type="GO" id="GO:0005634">
    <property type="term" value="C:nucleus"/>
    <property type="evidence" value="ECO:0007669"/>
    <property type="project" value="UniProtKB-SubCell"/>
</dbReference>
<keyword evidence="2" id="KW-0677">Repeat</keyword>
<dbReference type="SMR" id="A0A445L706"/>
<dbReference type="GO" id="GO:0043565">
    <property type="term" value="F:sequence-specific DNA binding"/>
    <property type="evidence" value="ECO:0007669"/>
    <property type="project" value="InterPro"/>
</dbReference>
<comment type="subcellular location">
    <subcellularLocation>
        <location evidence="1">Nucleus</location>
    </subcellularLocation>
</comment>
<feature type="region of interest" description="Disordered" evidence="7">
    <location>
        <begin position="181"/>
        <end position="207"/>
    </location>
</feature>
<dbReference type="FunFam" id="2.20.25.80:FF:000001">
    <property type="entry name" value="WRKY transcription factor 33"/>
    <property type="match status" value="1"/>
</dbReference>
<evidence type="ECO:0000313" key="9">
    <source>
        <dbReference type="EMBL" id="RZC19061.1"/>
    </source>
</evidence>
<dbReference type="EMBL" id="QZWG01000003">
    <property type="protein sequence ID" value="RZC19061.1"/>
    <property type="molecule type" value="Genomic_DNA"/>
</dbReference>
<feature type="compositionally biased region" description="Polar residues" evidence="7">
    <location>
        <begin position="84"/>
        <end position="100"/>
    </location>
</feature>
<protein>
    <submittedName>
        <fullName evidence="9">Putative WRKY transcription factor 33</fullName>
    </submittedName>
</protein>